<dbReference type="Proteomes" id="UP001174932">
    <property type="component" value="Unassembled WGS sequence"/>
</dbReference>
<sequence>MTEKPELIRPTDDQARTLARTLARGARFAAIAVIDPESGAPLSSRVLVATDIDATPVILISRLAQHTQALLADPRCCLLLGEPQKGDPLAWPRLSLQGRAERVESDSESHSCVRRRFLRRHPKAKLYADFPDFAFFRIMPEGASLNGGFGKAYKISAEDLIIRSNLTPILLSHELQVIANICALGENVPNQLARHFFKGKTGDWEISGLDAEGMELAQNESLIRIETEKRPEDLNGLIAVYSELLT</sequence>
<keyword evidence="3" id="KW-1185">Reference proteome</keyword>
<evidence type="ECO:0000313" key="3">
    <source>
        <dbReference type="Proteomes" id="UP001174932"/>
    </source>
</evidence>
<feature type="domain" description="CREG-like beta-barrel" evidence="1">
    <location>
        <begin position="11"/>
        <end position="159"/>
    </location>
</feature>
<dbReference type="PANTHER" id="PTHR13343:SF17">
    <property type="entry name" value="CELLULAR REPRESSOR OF E1A-STIMULATED GENES, ISOFORM A"/>
    <property type="match status" value="1"/>
</dbReference>
<dbReference type="InterPro" id="IPR012349">
    <property type="entry name" value="Split_barrel_FMN-bd"/>
</dbReference>
<dbReference type="EMBL" id="JAUOZU010000007">
    <property type="protein sequence ID" value="MDO6964292.1"/>
    <property type="molecule type" value="Genomic_DNA"/>
</dbReference>
<dbReference type="Gene3D" id="3.20.180.10">
    <property type="entry name" value="PNP-oxidase-like"/>
    <property type="match status" value="1"/>
</dbReference>
<dbReference type="Gene3D" id="2.30.110.10">
    <property type="entry name" value="Electron Transport, Fmn-binding Protein, Chain A"/>
    <property type="match status" value="1"/>
</dbReference>
<dbReference type="PANTHER" id="PTHR13343">
    <property type="entry name" value="CREG1 PROTEIN"/>
    <property type="match status" value="1"/>
</dbReference>
<evidence type="ECO:0000313" key="2">
    <source>
        <dbReference type="EMBL" id="MDO6964292.1"/>
    </source>
</evidence>
<reference evidence="2" key="2">
    <citation type="submission" date="2023-07" db="EMBL/GenBank/DDBJ databases">
        <authorList>
            <person name="Shen H."/>
        </authorList>
    </citation>
    <scope>NUCLEOTIDE SEQUENCE</scope>
    <source>
        <strain evidence="2">TNR-22</strain>
    </source>
</reference>
<name>A0ABT8YKY6_9HYPH</name>
<protein>
    <submittedName>
        <fullName evidence="2">Pyridoxamine 5'-phosphate oxidase family protein</fullName>
    </submittedName>
</protein>
<organism evidence="2 3">
    <name type="scientific">Rhizobium alvei</name>
    <dbReference type="NCBI Taxonomy" id="1132659"/>
    <lineage>
        <taxon>Bacteria</taxon>
        <taxon>Pseudomonadati</taxon>
        <taxon>Pseudomonadota</taxon>
        <taxon>Alphaproteobacteria</taxon>
        <taxon>Hyphomicrobiales</taxon>
        <taxon>Rhizobiaceae</taxon>
        <taxon>Rhizobium/Agrobacterium group</taxon>
        <taxon>Rhizobium</taxon>
    </lineage>
</organism>
<accession>A0ABT8YKY6</accession>
<reference evidence="2" key="1">
    <citation type="journal article" date="2015" name="Int. J. Syst. Evol. Microbiol.">
        <title>Rhizobium alvei sp. nov., isolated from a freshwater river.</title>
        <authorList>
            <person name="Sheu S.Y."/>
            <person name="Huang H.W."/>
            <person name="Young C.C."/>
            <person name="Chen W.M."/>
        </authorList>
    </citation>
    <scope>NUCLEOTIDE SEQUENCE</scope>
    <source>
        <strain evidence="2">TNR-22</strain>
    </source>
</reference>
<dbReference type="RefSeq" id="WP_304376218.1">
    <property type="nucleotide sequence ID" value="NZ_JAUOZU010000007.1"/>
</dbReference>
<dbReference type="SUPFAM" id="SSF50475">
    <property type="entry name" value="FMN-binding split barrel"/>
    <property type="match status" value="1"/>
</dbReference>
<dbReference type="InterPro" id="IPR055343">
    <property type="entry name" value="CREG_beta-barrel"/>
</dbReference>
<dbReference type="InterPro" id="IPR037119">
    <property type="entry name" value="Haem_oxidase_HugZ-like_sf"/>
</dbReference>
<proteinExistence type="predicted"/>
<evidence type="ECO:0000259" key="1">
    <source>
        <dbReference type="Pfam" id="PF13883"/>
    </source>
</evidence>
<comment type="caution">
    <text evidence="2">The sequence shown here is derived from an EMBL/GenBank/DDBJ whole genome shotgun (WGS) entry which is preliminary data.</text>
</comment>
<dbReference type="Pfam" id="PF13883">
    <property type="entry name" value="CREG_beta-barrel"/>
    <property type="match status" value="1"/>
</dbReference>
<gene>
    <name evidence="2" type="ORF">Q4481_10010</name>
</gene>